<dbReference type="Proteomes" id="UP001054889">
    <property type="component" value="Unassembled WGS sequence"/>
</dbReference>
<comment type="caution">
    <text evidence="2">The sequence shown here is derived from an EMBL/GenBank/DDBJ whole genome shotgun (WGS) entry which is preliminary data.</text>
</comment>
<sequence length="191" mass="21458">MKEKKTAAEIVAALDLQRHPYGGFYLETFRDPSISLPKFALPPRYKVDRAVSNAIYVLLPAGKIGRLHRLPCAETWHYYMGEPLTVFEVHDDGEIKMTVVGPDLRDGQRPQYTVPPYVWFGAFLTRDIESFTEDGSVLVKTPGRDPALHYSFVGVTCAPAFQSEDNELATREVMKALAPRAEAFINFLVPP</sequence>
<name>A0AAV5F3G9_ELECO</name>
<gene>
    <name evidence="2" type="primary">gb17605</name>
    <name evidence="2" type="ORF">PR202_gb17605</name>
</gene>
<dbReference type="CDD" id="cd06121">
    <property type="entry name" value="cupin_YML079wp"/>
    <property type="match status" value="1"/>
</dbReference>
<dbReference type="EMBL" id="BQKI01000081">
    <property type="protein sequence ID" value="GJN29381.1"/>
    <property type="molecule type" value="Genomic_DNA"/>
</dbReference>
<proteinExistence type="predicted"/>
<accession>A0AAV5F3G9</accession>
<dbReference type="PANTHER" id="PTHR33387">
    <property type="entry name" value="RMLC-LIKE JELLY ROLL FOLD PROTEIN"/>
    <property type="match status" value="1"/>
</dbReference>
<dbReference type="AlphaFoldDB" id="A0AAV5F3G9"/>
<dbReference type="InterPro" id="IPR014710">
    <property type="entry name" value="RmlC-like_jellyroll"/>
</dbReference>
<dbReference type="PANTHER" id="PTHR33387:SF5">
    <property type="entry name" value="OS06G0198500 PROTEIN"/>
    <property type="match status" value="1"/>
</dbReference>
<dbReference type="Pfam" id="PF06172">
    <property type="entry name" value="Cupin_5"/>
    <property type="match status" value="1"/>
</dbReference>
<evidence type="ECO:0000259" key="1">
    <source>
        <dbReference type="Pfam" id="PF06172"/>
    </source>
</evidence>
<dbReference type="SUPFAM" id="SSF51182">
    <property type="entry name" value="RmlC-like cupins"/>
    <property type="match status" value="1"/>
</dbReference>
<dbReference type="InterPro" id="IPR039935">
    <property type="entry name" value="YML079W-like"/>
</dbReference>
<reference evidence="2" key="2">
    <citation type="submission" date="2021-12" db="EMBL/GenBank/DDBJ databases">
        <title>Resequencing data analysis of finger millet.</title>
        <authorList>
            <person name="Hatakeyama M."/>
            <person name="Aluri S."/>
            <person name="Balachadran M.T."/>
            <person name="Sivarajan S.R."/>
            <person name="Poveda L."/>
            <person name="Shimizu-Inatsugi R."/>
            <person name="Schlapbach R."/>
            <person name="Sreeman S.M."/>
            <person name="Shimizu K.K."/>
        </authorList>
    </citation>
    <scope>NUCLEOTIDE SEQUENCE</scope>
</reference>
<dbReference type="Gene3D" id="2.60.120.10">
    <property type="entry name" value="Jelly Rolls"/>
    <property type="match status" value="1"/>
</dbReference>
<organism evidence="2 3">
    <name type="scientific">Eleusine coracana subsp. coracana</name>
    <dbReference type="NCBI Taxonomy" id="191504"/>
    <lineage>
        <taxon>Eukaryota</taxon>
        <taxon>Viridiplantae</taxon>
        <taxon>Streptophyta</taxon>
        <taxon>Embryophyta</taxon>
        <taxon>Tracheophyta</taxon>
        <taxon>Spermatophyta</taxon>
        <taxon>Magnoliopsida</taxon>
        <taxon>Liliopsida</taxon>
        <taxon>Poales</taxon>
        <taxon>Poaceae</taxon>
        <taxon>PACMAD clade</taxon>
        <taxon>Chloridoideae</taxon>
        <taxon>Cynodonteae</taxon>
        <taxon>Eleusininae</taxon>
        <taxon>Eleusine</taxon>
    </lineage>
</organism>
<reference evidence="2" key="1">
    <citation type="journal article" date="2018" name="DNA Res.">
        <title>Multiple hybrid de novo genome assembly of finger millet, an orphan allotetraploid crop.</title>
        <authorList>
            <person name="Hatakeyama M."/>
            <person name="Aluri S."/>
            <person name="Balachadran M.T."/>
            <person name="Sivarajan S.R."/>
            <person name="Patrignani A."/>
            <person name="Gruter S."/>
            <person name="Poveda L."/>
            <person name="Shimizu-Inatsugi R."/>
            <person name="Baeten J."/>
            <person name="Francoijs K.J."/>
            <person name="Nataraja K.N."/>
            <person name="Reddy Y.A.N."/>
            <person name="Phadnis S."/>
            <person name="Ravikumar R.L."/>
            <person name="Schlapbach R."/>
            <person name="Sreeman S.M."/>
            <person name="Shimizu K.K."/>
        </authorList>
    </citation>
    <scope>NUCLEOTIDE SEQUENCE</scope>
</reference>
<keyword evidence="3" id="KW-1185">Reference proteome</keyword>
<feature type="domain" description="DUF985" evidence="1">
    <location>
        <begin position="9"/>
        <end position="169"/>
    </location>
</feature>
<evidence type="ECO:0000313" key="3">
    <source>
        <dbReference type="Proteomes" id="UP001054889"/>
    </source>
</evidence>
<dbReference type="InterPro" id="IPR009327">
    <property type="entry name" value="Cupin_DUF985"/>
</dbReference>
<protein>
    <recommendedName>
        <fullName evidence="1">DUF985 domain-containing protein</fullName>
    </recommendedName>
</protein>
<dbReference type="InterPro" id="IPR011051">
    <property type="entry name" value="RmlC_Cupin_sf"/>
</dbReference>
<evidence type="ECO:0000313" key="2">
    <source>
        <dbReference type="EMBL" id="GJN29381.1"/>
    </source>
</evidence>